<keyword evidence="1" id="KW-0732">Signal</keyword>
<accession>A0AAV2Q9X2</accession>
<keyword evidence="2" id="KW-1015">Disulfide bond</keyword>
<feature type="domain" description="Ig-like" evidence="4">
    <location>
        <begin position="1"/>
        <end position="86"/>
    </location>
</feature>
<dbReference type="GO" id="GO:0005886">
    <property type="term" value="C:plasma membrane"/>
    <property type="evidence" value="ECO:0007669"/>
    <property type="project" value="TreeGrafter"/>
</dbReference>
<dbReference type="PROSITE" id="PS50835">
    <property type="entry name" value="IG_LIKE"/>
    <property type="match status" value="3"/>
</dbReference>
<dbReference type="GO" id="GO:0043025">
    <property type="term" value="C:neuronal cell body"/>
    <property type="evidence" value="ECO:0007669"/>
    <property type="project" value="TreeGrafter"/>
</dbReference>
<dbReference type="InterPro" id="IPR003598">
    <property type="entry name" value="Ig_sub2"/>
</dbReference>
<comment type="caution">
    <text evidence="5">The sequence shown here is derived from an EMBL/GenBank/DDBJ whole genome shotgun (WGS) entry which is preliminary data.</text>
</comment>
<dbReference type="Pfam" id="PF07679">
    <property type="entry name" value="I-set"/>
    <property type="match status" value="2"/>
</dbReference>
<dbReference type="SUPFAM" id="SSF48726">
    <property type="entry name" value="Immunoglobulin"/>
    <property type="match status" value="3"/>
</dbReference>
<dbReference type="AlphaFoldDB" id="A0AAV2Q9X2"/>
<dbReference type="InterPro" id="IPR036179">
    <property type="entry name" value="Ig-like_dom_sf"/>
</dbReference>
<feature type="non-terminal residue" evidence="5">
    <location>
        <position position="1"/>
    </location>
</feature>
<keyword evidence="3" id="KW-0393">Immunoglobulin domain</keyword>
<proteinExistence type="predicted"/>
<evidence type="ECO:0000259" key="4">
    <source>
        <dbReference type="PROSITE" id="PS50835"/>
    </source>
</evidence>
<dbReference type="InterPro" id="IPR050958">
    <property type="entry name" value="Cell_Adh-Cytoskel_Orgn"/>
</dbReference>
<dbReference type="FunFam" id="2.60.40.10:FF:000503">
    <property type="entry name" value="Hemicentin 1"/>
    <property type="match status" value="2"/>
</dbReference>
<reference evidence="5 6" key="1">
    <citation type="submission" date="2024-05" db="EMBL/GenBank/DDBJ databases">
        <authorList>
            <person name="Wallberg A."/>
        </authorList>
    </citation>
    <scope>NUCLEOTIDE SEQUENCE [LARGE SCALE GENOMIC DNA]</scope>
</reference>
<dbReference type="GO" id="GO:0007156">
    <property type="term" value="P:homophilic cell adhesion via plasma membrane adhesion molecules"/>
    <property type="evidence" value="ECO:0007669"/>
    <property type="project" value="TreeGrafter"/>
</dbReference>
<dbReference type="GO" id="GO:0008046">
    <property type="term" value="F:axon guidance receptor activity"/>
    <property type="evidence" value="ECO:0007669"/>
    <property type="project" value="TreeGrafter"/>
</dbReference>
<organism evidence="5 6">
    <name type="scientific">Meganyctiphanes norvegica</name>
    <name type="common">Northern krill</name>
    <name type="synonym">Thysanopoda norvegica</name>
    <dbReference type="NCBI Taxonomy" id="48144"/>
    <lineage>
        <taxon>Eukaryota</taxon>
        <taxon>Metazoa</taxon>
        <taxon>Ecdysozoa</taxon>
        <taxon>Arthropoda</taxon>
        <taxon>Crustacea</taxon>
        <taxon>Multicrustacea</taxon>
        <taxon>Malacostraca</taxon>
        <taxon>Eumalacostraca</taxon>
        <taxon>Eucarida</taxon>
        <taxon>Euphausiacea</taxon>
        <taxon>Euphausiidae</taxon>
        <taxon>Meganyctiphanes</taxon>
    </lineage>
</organism>
<feature type="domain" description="Ig-like" evidence="4">
    <location>
        <begin position="184"/>
        <end position="276"/>
    </location>
</feature>
<feature type="domain" description="Ig-like" evidence="4">
    <location>
        <begin position="91"/>
        <end position="179"/>
    </location>
</feature>
<dbReference type="InterPro" id="IPR007110">
    <property type="entry name" value="Ig-like_dom"/>
</dbReference>
<dbReference type="SMART" id="SM00409">
    <property type="entry name" value="IG"/>
    <property type="match status" value="3"/>
</dbReference>
<dbReference type="Pfam" id="PF13927">
    <property type="entry name" value="Ig_3"/>
    <property type="match status" value="1"/>
</dbReference>
<keyword evidence="6" id="KW-1185">Reference proteome</keyword>
<dbReference type="EMBL" id="CAXKWB010004671">
    <property type="protein sequence ID" value="CAL4074771.1"/>
    <property type="molecule type" value="Genomic_DNA"/>
</dbReference>
<dbReference type="InterPro" id="IPR013098">
    <property type="entry name" value="Ig_I-set"/>
</dbReference>
<dbReference type="GO" id="GO:0030424">
    <property type="term" value="C:axon"/>
    <property type="evidence" value="ECO:0007669"/>
    <property type="project" value="TreeGrafter"/>
</dbReference>
<dbReference type="Proteomes" id="UP001497623">
    <property type="component" value="Unassembled WGS sequence"/>
</dbReference>
<evidence type="ECO:0000256" key="1">
    <source>
        <dbReference type="ARBA" id="ARBA00022729"/>
    </source>
</evidence>
<dbReference type="PANTHER" id="PTHR45080">
    <property type="entry name" value="CONTACTIN 5"/>
    <property type="match status" value="1"/>
</dbReference>
<evidence type="ECO:0000313" key="6">
    <source>
        <dbReference type="Proteomes" id="UP001497623"/>
    </source>
</evidence>
<evidence type="ECO:0000256" key="3">
    <source>
        <dbReference type="ARBA" id="ARBA00023319"/>
    </source>
</evidence>
<feature type="non-terminal residue" evidence="5">
    <location>
        <position position="276"/>
    </location>
</feature>
<name>A0AAV2Q9X2_MEGNR</name>
<evidence type="ECO:0000256" key="2">
    <source>
        <dbReference type="ARBA" id="ARBA00023157"/>
    </source>
</evidence>
<dbReference type="InterPro" id="IPR003599">
    <property type="entry name" value="Ig_sub"/>
</dbReference>
<dbReference type="GO" id="GO:0050808">
    <property type="term" value="P:synapse organization"/>
    <property type="evidence" value="ECO:0007669"/>
    <property type="project" value="TreeGrafter"/>
</dbReference>
<dbReference type="PANTHER" id="PTHR45080:SF8">
    <property type="entry name" value="IG-LIKE DOMAIN-CONTAINING PROTEIN"/>
    <property type="match status" value="1"/>
</dbReference>
<sequence length="276" mass="30084">YSEHEEEVVGKSGGDLDLLCDVEGSPPPSILWLKDGQLFDTSTIDHDTIENDRILKLRNLEVSDSGIYSCITSNSAGTAEFDFDINVQSPPSLTHSPITKRTVLVNRAVTLECPVEGTPHPDISWLINDRPLIGPSQYIRLTQAGRQLHLLRVLRGNNGTVSCIAKNSIGELRLDYDLEVMTPPVIIPTPVSRRIKVQEGDLVQLSCHVEGYPKPQVAWVAGSGSLLTEKELWAAGLEITEGGETLTLLEVNGEHEGRYTCIASNAAGSTEDSFIV</sequence>
<dbReference type="SMART" id="SM00408">
    <property type="entry name" value="IGc2"/>
    <property type="match status" value="3"/>
</dbReference>
<gene>
    <name evidence="5" type="ORF">MNOR_LOCUS9601</name>
</gene>
<evidence type="ECO:0000313" key="5">
    <source>
        <dbReference type="EMBL" id="CAL4074771.1"/>
    </source>
</evidence>
<dbReference type="InterPro" id="IPR013783">
    <property type="entry name" value="Ig-like_fold"/>
</dbReference>
<dbReference type="Gene3D" id="2.60.40.10">
    <property type="entry name" value="Immunoglobulins"/>
    <property type="match status" value="3"/>
</dbReference>
<protein>
    <recommendedName>
        <fullName evidence="4">Ig-like domain-containing protein</fullName>
    </recommendedName>
</protein>